<evidence type="ECO:0000256" key="1">
    <source>
        <dbReference type="ARBA" id="ARBA00010617"/>
    </source>
</evidence>
<dbReference type="PRINTS" id="PR00385">
    <property type="entry name" value="P450"/>
</dbReference>
<keyword evidence="6 8" id="KW-0503">Monooxygenase</keyword>
<comment type="similarity">
    <text evidence="1 6">Belongs to the cytochrome P450 family.</text>
</comment>
<organism evidence="8 9">
    <name type="scientific">Coniochaeta hoffmannii</name>
    <dbReference type="NCBI Taxonomy" id="91930"/>
    <lineage>
        <taxon>Eukaryota</taxon>
        <taxon>Fungi</taxon>
        <taxon>Dikarya</taxon>
        <taxon>Ascomycota</taxon>
        <taxon>Pezizomycotina</taxon>
        <taxon>Sordariomycetes</taxon>
        <taxon>Sordariomycetidae</taxon>
        <taxon>Coniochaetales</taxon>
        <taxon>Coniochaetaceae</taxon>
        <taxon>Coniochaeta</taxon>
    </lineage>
</organism>
<evidence type="ECO:0000256" key="6">
    <source>
        <dbReference type="RuleBase" id="RU000461"/>
    </source>
</evidence>
<dbReference type="InterPro" id="IPR036396">
    <property type="entry name" value="Cyt_P450_sf"/>
</dbReference>
<dbReference type="InterPro" id="IPR002401">
    <property type="entry name" value="Cyt_P450_E_grp-I"/>
</dbReference>
<sequence length="540" mass="59853">MALLSHVSTWAVGAVILFLLLRPWLLPSKQIRRNGQRLRKAPNTLPFLGNGILFMQDRQKLFTWFTKCEKAADYETLEISVPTLPPGVVVHSPRNLDFIFRNESLFSKGDFVKSRAWDLFGRGIINADGEAWRLQRRAGAAFLSTANLRVLTEVALPRFLGEEVERLRGLADGDAGHPGDGKGEGEVADLQEVFHEITTRLMGRMAYNMEMHTSEPFTTAFDFASGATAERFQNPLWFVTEPFTAWRFRKSVAVVKAFGRKIVASAVAERHGSERSSSSPDPKAVVSNGADSDAEKKLDQISGTLINSFLDSIPDHQVVADAALNYLSAGRDTTAQALTWTFHLLFKCPEALDRIREEALEVLDSVSEDMGNPLAQLTPQVLPYTLAVFYEALRLYPPIPLEIKQLVADHPVTLPDGTVLPPDAVVVWSPWALGRSRRTWGEDADEFRPDRWLVREGGKTAMAQRPASEFPVFNGGPRSCLGKKMAEVIGVQVIAAMAVAFDFKPADGAGEGKERRERRSKTSLTLPMEGGLPVTVRRRT</sequence>
<dbReference type="EMBL" id="JANBVN010000242">
    <property type="protein sequence ID" value="KAJ9131212.1"/>
    <property type="molecule type" value="Genomic_DNA"/>
</dbReference>
<feature type="binding site" description="axial binding residue" evidence="5">
    <location>
        <position position="480"/>
    </location>
    <ligand>
        <name>heme</name>
        <dbReference type="ChEBI" id="CHEBI:30413"/>
    </ligand>
    <ligandPart>
        <name>Fe</name>
        <dbReference type="ChEBI" id="CHEBI:18248"/>
    </ligandPart>
</feature>
<keyword evidence="4 5" id="KW-0408">Iron</keyword>
<dbReference type="PROSITE" id="PS00086">
    <property type="entry name" value="CYTOCHROME_P450"/>
    <property type="match status" value="1"/>
</dbReference>
<accession>A0AA38VGV5</accession>
<evidence type="ECO:0000256" key="3">
    <source>
        <dbReference type="ARBA" id="ARBA00023002"/>
    </source>
</evidence>
<comment type="cofactor">
    <cofactor evidence="5">
        <name>heme</name>
        <dbReference type="ChEBI" id="CHEBI:30413"/>
    </cofactor>
</comment>
<dbReference type="GO" id="GO:0006629">
    <property type="term" value="P:lipid metabolic process"/>
    <property type="evidence" value="ECO:0007669"/>
    <property type="project" value="UniProtKB-ARBA"/>
</dbReference>
<keyword evidence="5 6" id="KW-0349">Heme</keyword>
<gene>
    <name evidence="8" type="ORF">NKR19_g9603</name>
</gene>
<evidence type="ECO:0000313" key="9">
    <source>
        <dbReference type="Proteomes" id="UP001174691"/>
    </source>
</evidence>
<evidence type="ECO:0000256" key="7">
    <source>
        <dbReference type="SAM" id="MobiDB-lite"/>
    </source>
</evidence>
<dbReference type="SUPFAM" id="SSF48264">
    <property type="entry name" value="Cytochrome P450"/>
    <property type="match status" value="1"/>
</dbReference>
<dbReference type="PRINTS" id="PR00463">
    <property type="entry name" value="EP450I"/>
</dbReference>
<dbReference type="GO" id="GO:0004497">
    <property type="term" value="F:monooxygenase activity"/>
    <property type="evidence" value="ECO:0007669"/>
    <property type="project" value="UniProtKB-KW"/>
</dbReference>
<dbReference type="GO" id="GO:0016705">
    <property type="term" value="F:oxidoreductase activity, acting on paired donors, with incorporation or reduction of molecular oxygen"/>
    <property type="evidence" value="ECO:0007669"/>
    <property type="project" value="InterPro"/>
</dbReference>
<reference evidence="8" key="1">
    <citation type="submission" date="2022-07" db="EMBL/GenBank/DDBJ databases">
        <title>Fungi with potential for degradation of polypropylene.</title>
        <authorList>
            <person name="Gostincar C."/>
        </authorList>
    </citation>
    <scope>NUCLEOTIDE SEQUENCE</scope>
    <source>
        <strain evidence="8">EXF-13287</strain>
    </source>
</reference>
<name>A0AA38VGV5_9PEZI</name>
<keyword evidence="3 6" id="KW-0560">Oxidoreductase</keyword>
<feature type="region of interest" description="Disordered" evidence="7">
    <location>
        <begin position="506"/>
        <end position="540"/>
    </location>
</feature>
<dbReference type="Gene3D" id="1.10.630.10">
    <property type="entry name" value="Cytochrome P450"/>
    <property type="match status" value="1"/>
</dbReference>
<feature type="region of interest" description="Disordered" evidence="7">
    <location>
        <begin position="269"/>
        <end position="292"/>
    </location>
</feature>
<evidence type="ECO:0000256" key="4">
    <source>
        <dbReference type="ARBA" id="ARBA00023004"/>
    </source>
</evidence>
<comment type="caution">
    <text evidence="8">The sequence shown here is derived from an EMBL/GenBank/DDBJ whole genome shotgun (WGS) entry which is preliminary data.</text>
</comment>
<dbReference type="Pfam" id="PF00067">
    <property type="entry name" value="p450"/>
    <property type="match status" value="1"/>
</dbReference>
<protein>
    <submittedName>
        <fullName evidence="8">Monooxygenase-like protein</fullName>
    </submittedName>
</protein>
<dbReference type="Proteomes" id="UP001174691">
    <property type="component" value="Unassembled WGS sequence"/>
</dbReference>
<keyword evidence="2 5" id="KW-0479">Metal-binding</keyword>
<dbReference type="PANTHER" id="PTHR24296">
    <property type="entry name" value="CYTOCHROME P450"/>
    <property type="match status" value="1"/>
</dbReference>
<dbReference type="InterPro" id="IPR001128">
    <property type="entry name" value="Cyt_P450"/>
</dbReference>
<evidence type="ECO:0000256" key="2">
    <source>
        <dbReference type="ARBA" id="ARBA00022723"/>
    </source>
</evidence>
<dbReference type="AlphaFoldDB" id="A0AA38VGV5"/>
<keyword evidence="9" id="KW-1185">Reference proteome</keyword>
<dbReference type="GO" id="GO:0005506">
    <property type="term" value="F:iron ion binding"/>
    <property type="evidence" value="ECO:0007669"/>
    <property type="project" value="InterPro"/>
</dbReference>
<proteinExistence type="inferred from homology"/>
<evidence type="ECO:0000256" key="5">
    <source>
        <dbReference type="PIRSR" id="PIRSR602401-1"/>
    </source>
</evidence>
<evidence type="ECO:0000313" key="8">
    <source>
        <dbReference type="EMBL" id="KAJ9131212.1"/>
    </source>
</evidence>
<dbReference type="GO" id="GO:0020037">
    <property type="term" value="F:heme binding"/>
    <property type="evidence" value="ECO:0007669"/>
    <property type="project" value="InterPro"/>
</dbReference>
<dbReference type="InterPro" id="IPR017972">
    <property type="entry name" value="Cyt_P450_CS"/>
</dbReference>